<dbReference type="OrthoDB" id="10579713at2759"/>
<reference evidence="2 3" key="1">
    <citation type="submission" date="2015-08" db="EMBL/GenBank/DDBJ databases">
        <title>Next Generation Sequencing and Analysis of the Genome of Puccinia sorghi L Schw, the Causal Agent of Maize Common Rust.</title>
        <authorList>
            <person name="Rochi L."/>
            <person name="Burguener G."/>
            <person name="Darino M."/>
            <person name="Turjanski A."/>
            <person name="Kreff E."/>
            <person name="Dieguez M.J."/>
            <person name="Sacco F."/>
        </authorList>
    </citation>
    <scope>NUCLEOTIDE SEQUENCE [LARGE SCALE GENOMIC DNA]</scope>
    <source>
        <strain evidence="2 3">RO10H11247</strain>
    </source>
</reference>
<protein>
    <submittedName>
        <fullName evidence="2">Uncharacterized protein</fullName>
    </submittedName>
</protein>
<evidence type="ECO:0000313" key="3">
    <source>
        <dbReference type="Proteomes" id="UP000037035"/>
    </source>
</evidence>
<dbReference type="AlphaFoldDB" id="A0A0L6VEE5"/>
<keyword evidence="3" id="KW-1185">Reference proteome</keyword>
<dbReference type="EMBL" id="LAVV01006752">
    <property type="protein sequence ID" value="KNZ58470.1"/>
    <property type="molecule type" value="Genomic_DNA"/>
</dbReference>
<proteinExistence type="predicted"/>
<gene>
    <name evidence="2" type="ORF">VP01_1923g2</name>
</gene>
<dbReference type="VEuPathDB" id="FungiDB:VP01_1923g2"/>
<organism evidence="2 3">
    <name type="scientific">Puccinia sorghi</name>
    <dbReference type="NCBI Taxonomy" id="27349"/>
    <lineage>
        <taxon>Eukaryota</taxon>
        <taxon>Fungi</taxon>
        <taxon>Dikarya</taxon>
        <taxon>Basidiomycota</taxon>
        <taxon>Pucciniomycotina</taxon>
        <taxon>Pucciniomycetes</taxon>
        <taxon>Pucciniales</taxon>
        <taxon>Pucciniaceae</taxon>
        <taxon>Puccinia</taxon>
    </lineage>
</organism>
<dbReference type="STRING" id="27349.A0A0L6VEE5"/>
<feature type="region of interest" description="Disordered" evidence="1">
    <location>
        <begin position="1"/>
        <end position="40"/>
    </location>
</feature>
<evidence type="ECO:0000313" key="2">
    <source>
        <dbReference type="EMBL" id="KNZ58470.1"/>
    </source>
</evidence>
<evidence type="ECO:0000256" key="1">
    <source>
        <dbReference type="SAM" id="MobiDB-lite"/>
    </source>
</evidence>
<accession>A0A0L6VEE5</accession>
<name>A0A0L6VEE5_9BASI</name>
<comment type="caution">
    <text evidence="2">The sequence shown here is derived from an EMBL/GenBank/DDBJ whole genome shotgun (WGS) entry which is preliminary data.</text>
</comment>
<dbReference type="Proteomes" id="UP000037035">
    <property type="component" value="Unassembled WGS sequence"/>
</dbReference>
<sequence length="114" mass="12258">MIFKSPDNITMKDEEITSTSVSEAPAPFNKATTNPLSGARSAMDEDVKSDIPATALVVQPLKSLLLPTLLEYGASVDFTIWLKALVSVLKIACYSKAGYLAQTLRPIPLVSFLA</sequence>